<keyword evidence="2" id="KW-1185">Reference proteome</keyword>
<protein>
    <submittedName>
        <fullName evidence="1">Uncharacterized protein</fullName>
    </submittedName>
</protein>
<dbReference type="Proteomes" id="UP000240357">
    <property type="component" value="Unassembled WGS sequence"/>
</dbReference>
<dbReference type="AlphaFoldDB" id="A0A2T2YJU3"/>
<gene>
    <name evidence="1" type="ORF">AHMF7605_20920</name>
</gene>
<evidence type="ECO:0000313" key="1">
    <source>
        <dbReference type="EMBL" id="PSR55784.1"/>
    </source>
</evidence>
<sequence>MSQGFKLRYDQMRENDPTKVDTDSKVSHKNDYYDSPGNSRSLCLVWPDGRRVFLSYSYLVSGEFKLDGDKNVITLTFSSYKVILKGFGLQPLFMALLDHLPRMIVAIDSRYALSDNMKDVLVTDMVVQKDD</sequence>
<evidence type="ECO:0000313" key="2">
    <source>
        <dbReference type="Proteomes" id="UP000240357"/>
    </source>
</evidence>
<name>A0A2T2YJU3_9BACT</name>
<accession>A0A2T2YJU3</accession>
<organism evidence="1 2">
    <name type="scientific">Adhaeribacter arboris</name>
    <dbReference type="NCBI Taxonomy" id="2072846"/>
    <lineage>
        <taxon>Bacteria</taxon>
        <taxon>Pseudomonadati</taxon>
        <taxon>Bacteroidota</taxon>
        <taxon>Cytophagia</taxon>
        <taxon>Cytophagales</taxon>
        <taxon>Hymenobacteraceae</taxon>
        <taxon>Adhaeribacter</taxon>
    </lineage>
</organism>
<proteinExistence type="predicted"/>
<comment type="caution">
    <text evidence="1">The sequence shown here is derived from an EMBL/GenBank/DDBJ whole genome shotgun (WGS) entry which is preliminary data.</text>
</comment>
<dbReference type="EMBL" id="PYFT01000001">
    <property type="protein sequence ID" value="PSR55784.1"/>
    <property type="molecule type" value="Genomic_DNA"/>
</dbReference>
<reference evidence="1 2" key="1">
    <citation type="submission" date="2018-03" db="EMBL/GenBank/DDBJ databases">
        <title>Adhaeribacter sp. HMF7605 Genome sequencing and assembly.</title>
        <authorList>
            <person name="Kang H."/>
            <person name="Kang J."/>
            <person name="Cha I."/>
            <person name="Kim H."/>
            <person name="Joh K."/>
        </authorList>
    </citation>
    <scope>NUCLEOTIDE SEQUENCE [LARGE SCALE GENOMIC DNA]</scope>
    <source>
        <strain evidence="1 2">HMF7605</strain>
    </source>
</reference>